<evidence type="ECO:0000256" key="1">
    <source>
        <dbReference type="SAM" id="Phobius"/>
    </source>
</evidence>
<dbReference type="PANTHER" id="PTHR22550:SF18">
    <property type="entry name" value="VWFA DOMAIN-CONTAINING PROTEIN"/>
    <property type="match status" value="1"/>
</dbReference>
<keyword evidence="4" id="KW-1185">Reference proteome</keyword>
<evidence type="ECO:0000313" key="3">
    <source>
        <dbReference type="EMBL" id="QIA65322.1"/>
    </source>
</evidence>
<dbReference type="InterPro" id="IPR036465">
    <property type="entry name" value="vWFA_dom_sf"/>
</dbReference>
<feature type="transmembrane region" description="Helical" evidence="1">
    <location>
        <begin position="299"/>
        <end position="317"/>
    </location>
</feature>
<dbReference type="Gene3D" id="3.40.50.410">
    <property type="entry name" value="von Willebrand factor, type A domain"/>
    <property type="match status" value="1"/>
</dbReference>
<name>A0A7Z2T6P3_9VIBR</name>
<keyword evidence="1" id="KW-0472">Membrane</keyword>
<dbReference type="Proteomes" id="UP000464262">
    <property type="component" value="Chromosome 2"/>
</dbReference>
<keyword evidence="1" id="KW-0812">Transmembrane</keyword>
<dbReference type="Pfam" id="PF00092">
    <property type="entry name" value="VWA"/>
    <property type="match status" value="1"/>
</dbReference>
<organism evidence="3 4">
    <name type="scientific">Vibrio astriarenae</name>
    <dbReference type="NCBI Taxonomy" id="1481923"/>
    <lineage>
        <taxon>Bacteria</taxon>
        <taxon>Pseudomonadati</taxon>
        <taxon>Pseudomonadota</taxon>
        <taxon>Gammaproteobacteria</taxon>
        <taxon>Vibrionales</taxon>
        <taxon>Vibrionaceae</taxon>
        <taxon>Vibrio</taxon>
    </lineage>
</organism>
<evidence type="ECO:0000313" key="4">
    <source>
        <dbReference type="Proteomes" id="UP000464262"/>
    </source>
</evidence>
<evidence type="ECO:0000259" key="2">
    <source>
        <dbReference type="PROSITE" id="PS50234"/>
    </source>
</evidence>
<dbReference type="InterPro" id="IPR050768">
    <property type="entry name" value="UPF0353/GerABKA_families"/>
</dbReference>
<feature type="domain" description="VWFA" evidence="2">
    <location>
        <begin position="86"/>
        <end position="280"/>
    </location>
</feature>
<protein>
    <submittedName>
        <fullName evidence="3">VWA domain-containing protein</fullName>
    </submittedName>
</protein>
<dbReference type="InterPro" id="IPR033881">
    <property type="entry name" value="vWA_BatA_type"/>
</dbReference>
<keyword evidence="1" id="KW-1133">Transmembrane helix</keyword>
<gene>
    <name evidence="3" type="ORF">GT360_17410</name>
</gene>
<dbReference type="AlphaFoldDB" id="A0A7Z2T6P3"/>
<dbReference type="PANTHER" id="PTHR22550">
    <property type="entry name" value="SPORE GERMINATION PROTEIN"/>
    <property type="match status" value="1"/>
</dbReference>
<dbReference type="KEGG" id="vas:GT360_17410"/>
<sequence>MSNFELVWAWALILLPLPFIVRMVLPATNAKAAVYVPNVPSNIQNSQPKSKATQILTWLIWLLLVLAASRPVHYGEPVVIPTEHRDLMLVVDLSYSMSQEDMQDGSGYIDRLTAVKNVLTDFAKQRQGDRLGLVVYADHAYLQSPLTLDTHSIIEQVNQMVLKLIGTQTAIGDGIGIATKMFIESDAPQRVMILLSDGSNNAGVLDPIEAAKIAHQNNATIYTVGVGAGEMVVQDFFMSRKVNTAHDLDEKLLQEIADLTGGQYFRARNQQDLDNIYNTINELEPINLATQAWRPQTEWFPLPLAIAFMLSVGLVIYRKEQV</sequence>
<dbReference type="CDD" id="cd01467">
    <property type="entry name" value="vWA_BatA_type"/>
    <property type="match status" value="1"/>
</dbReference>
<dbReference type="RefSeq" id="WP_164650222.1">
    <property type="nucleotide sequence ID" value="NZ_CP047476.1"/>
</dbReference>
<dbReference type="SMART" id="SM00327">
    <property type="entry name" value="VWA"/>
    <property type="match status" value="1"/>
</dbReference>
<dbReference type="EMBL" id="CP047476">
    <property type="protein sequence ID" value="QIA65322.1"/>
    <property type="molecule type" value="Genomic_DNA"/>
</dbReference>
<reference evidence="3 4" key="1">
    <citation type="submission" date="2020-01" db="EMBL/GenBank/DDBJ databases">
        <title>Whole genome and functional gene identification of agarase of Vibrio HN897.</title>
        <authorList>
            <person name="Liu Y."/>
            <person name="Zhao Z."/>
        </authorList>
    </citation>
    <scope>NUCLEOTIDE SEQUENCE [LARGE SCALE GENOMIC DNA]</scope>
    <source>
        <strain evidence="3 4">HN897</strain>
    </source>
</reference>
<proteinExistence type="predicted"/>
<dbReference type="PROSITE" id="PS50234">
    <property type="entry name" value="VWFA"/>
    <property type="match status" value="1"/>
</dbReference>
<dbReference type="SUPFAM" id="SSF53300">
    <property type="entry name" value="vWA-like"/>
    <property type="match status" value="1"/>
</dbReference>
<accession>A0A7Z2T6P3</accession>
<dbReference type="InterPro" id="IPR002035">
    <property type="entry name" value="VWF_A"/>
</dbReference>